<dbReference type="Proteomes" id="UP000325779">
    <property type="component" value="Unassembled WGS sequence"/>
</dbReference>
<reference evidence="1 2" key="1">
    <citation type="submission" date="2019-09" db="EMBL/GenBank/DDBJ databases">
        <authorList>
            <person name="Chandra G."/>
            <person name="Truman W A."/>
        </authorList>
    </citation>
    <scope>NUCLEOTIDE SEQUENCE [LARGE SCALE GENOMIC DNA]</scope>
    <source>
        <strain evidence="1">PS732</strain>
    </source>
</reference>
<dbReference type="AlphaFoldDB" id="A0A0B7D9T3"/>
<protein>
    <submittedName>
        <fullName evidence="1">Uncharacterized protein</fullName>
    </submittedName>
</protein>
<evidence type="ECO:0000313" key="2">
    <source>
        <dbReference type="Proteomes" id="UP000325779"/>
    </source>
</evidence>
<comment type="caution">
    <text evidence="1">The sequence shown here is derived from an EMBL/GenBank/DDBJ whole genome shotgun (WGS) entry which is preliminary data.</text>
</comment>
<dbReference type="EMBL" id="CABVIJ010000009">
    <property type="protein sequence ID" value="VVO89791.1"/>
    <property type="molecule type" value="Genomic_DNA"/>
</dbReference>
<evidence type="ECO:0000313" key="1">
    <source>
        <dbReference type="EMBL" id="VVO89791.1"/>
    </source>
</evidence>
<gene>
    <name evidence="1" type="ORF">PS732_02285</name>
</gene>
<name>A0A0B7D9T3_PSEFL</name>
<accession>A0A0B7D9T3</accession>
<proteinExistence type="predicted"/>
<organism evidence="1 2">
    <name type="scientific">Pseudomonas fluorescens</name>
    <dbReference type="NCBI Taxonomy" id="294"/>
    <lineage>
        <taxon>Bacteria</taxon>
        <taxon>Pseudomonadati</taxon>
        <taxon>Pseudomonadota</taxon>
        <taxon>Gammaproteobacteria</taxon>
        <taxon>Pseudomonadales</taxon>
        <taxon>Pseudomonadaceae</taxon>
        <taxon>Pseudomonas</taxon>
    </lineage>
</organism>
<sequence>MHFVDQQLVYSVLTLIESPAFLRESCQKPLSGHSAMTLHLRYTAPLVQIDRI</sequence>